<sequence length="81" mass="9208">MQNGYCRFFSYDLQKNTRQSLFLNNQAITVSDRSAETNKAIVTAQLVTDVTIFCFFCRLFLIGSLMFTIPLCDLRGVLNGI</sequence>
<feature type="transmembrane region" description="Helical" evidence="1">
    <location>
        <begin position="50"/>
        <end position="72"/>
    </location>
</feature>
<gene>
    <name evidence="2" type="ORF">C3712_21960</name>
</gene>
<accession>A0ABX4ZWG8</accession>
<protein>
    <submittedName>
        <fullName evidence="2">Uncharacterized protein</fullName>
    </submittedName>
</protein>
<name>A0ABX4ZWG8_9ENTR</name>
<dbReference type="EMBL" id="PQVW01000025">
    <property type="protein sequence ID" value="POZ18983.1"/>
    <property type="molecule type" value="Genomic_DNA"/>
</dbReference>
<keyword evidence="1" id="KW-0812">Transmembrane</keyword>
<evidence type="ECO:0000313" key="2">
    <source>
        <dbReference type="EMBL" id="POZ18983.1"/>
    </source>
</evidence>
<reference evidence="2 3" key="1">
    <citation type="submission" date="2018-02" db="EMBL/GenBank/DDBJ databases">
        <title>Lelliotia aquatilis sp. nov., isolated from drinking water.</title>
        <authorList>
            <person name="Kaempfer P."/>
            <person name="Glaeser S."/>
            <person name="Exner M."/>
            <person name="Doijad S."/>
            <person name="Chakraborty T."/>
        </authorList>
    </citation>
    <scope>NUCLEOTIDE SEQUENCE [LARGE SCALE GENOMIC DNA]</scope>
    <source>
        <strain evidence="2 3">6331-17</strain>
    </source>
</reference>
<dbReference type="Proteomes" id="UP000237025">
    <property type="component" value="Unassembled WGS sequence"/>
</dbReference>
<evidence type="ECO:0000313" key="3">
    <source>
        <dbReference type="Proteomes" id="UP000237025"/>
    </source>
</evidence>
<keyword evidence="3" id="KW-1185">Reference proteome</keyword>
<organism evidence="2 3">
    <name type="scientific">Lelliottia aquatilis</name>
    <dbReference type="NCBI Taxonomy" id="2080838"/>
    <lineage>
        <taxon>Bacteria</taxon>
        <taxon>Pseudomonadati</taxon>
        <taxon>Pseudomonadota</taxon>
        <taxon>Gammaproteobacteria</taxon>
        <taxon>Enterobacterales</taxon>
        <taxon>Enterobacteriaceae</taxon>
        <taxon>Lelliottia</taxon>
    </lineage>
</organism>
<proteinExistence type="predicted"/>
<evidence type="ECO:0000256" key="1">
    <source>
        <dbReference type="SAM" id="Phobius"/>
    </source>
</evidence>
<keyword evidence="1" id="KW-1133">Transmembrane helix</keyword>
<comment type="caution">
    <text evidence="2">The sequence shown here is derived from an EMBL/GenBank/DDBJ whole genome shotgun (WGS) entry which is preliminary data.</text>
</comment>
<keyword evidence="1" id="KW-0472">Membrane</keyword>